<dbReference type="SUPFAM" id="SSF56801">
    <property type="entry name" value="Acetyl-CoA synthetase-like"/>
    <property type="match status" value="1"/>
</dbReference>
<dbReference type="InterPro" id="IPR036736">
    <property type="entry name" value="ACP-like_sf"/>
</dbReference>
<accession>A0ABP5SVV9</accession>
<dbReference type="InterPro" id="IPR000873">
    <property type="entry name" value="AMP-dep_synth/lig_dom"/>
</dbReference>
<evidence type="ECO:0000259" key="1">
    <source>
        <dbReference type="PROSITE" id="PS50075"/>
    </source>
</evidence>
<evidence type="ECO:0000313" key="3">
    <source>
        <dbReference type="Proteomes" id="UP001501444"/>
    </source>
</evidence>
<dbReference type="Pfam" id="PF13193">
    <property type="entry name" value="AMP-binding_C"/>
    <property type="match status" value="1"/>
</dbReference>
<dbReference type="PROSITE" id="PS00455">
    <property type="entry name" value="AMP_BINDING"/>
    <property type="match status" value="1"/>
</dbReference>
<keyword evidence="3" id="KW-1185">Reference proteome</keyword>
<dbReference type="PANTHER" id="PTHR45527:SF1">
    <property type="entry name" value="FATTY ACID SYNTHASE"/>
    <property type="match status" value="1"/>
</dbReference>
<dbReference type="CDD" id="cd05930">
    <property type="entry name" value="A_NRPS"/>
    <property type="match status" value="1"/>
</dbReference>
<dbReference type="SUPFAM" id="SSF47336">
    <property type="entry name" value="ACP-like"/>
    <property type="match status" value="1"/>
</dbReference>
<dbReference type="Pfam" id="PF00550">
    <property type="entry name" value="PP-binding"/>
    <property type="match status" value="1"/>
</dbReference>
<reference evidence="3" key="1">
    <citation type="journal article" date="2019" name="Int. J. Syst. Evol. Microbiol.">
        <title>The Global Catalogue of Microorganisms (GCM) 10K type strain sequencing project: providing services to taxonomists for standard genome sequencing and annotation.</title>
        <authorList>
            <consortium name="The Broad Institute Genomics Platform"/>
            <consortium name="The Broad Institute Genome Sequencing Center for Infectious Disease"/>
            <person name="Wu L."/>
            <person name="Ma J."/>
        </authorList>
    </citation>
    <scope>NUCLEOTIDE SEQUENCE [LARGE SCALE GENOMIC DNA]</scope>
    <source>
        <strain evidence="3">JCM 3272</strain>
    </source>
</reference>
<dbReference type="Proteomes" id="UP001501444">
    <property type="component" value="Unassembled WGS sequence"/>
</dbReference>
<dbReference type="InterPro" id="IPR045851">
    <property type="entry name" value="AMP-bd_C_sf"/>
</dbReference>
<dbReference type="PROSITE" id="PS50075">
    <property type="entry name" value="CARRIER"/>
    <property type="match status" value="1"/>
</dbReference>
<dbReference type="RefSeq" id="WP_344612253.1">
    <property type="nucleotide sequence ID" value="NZ_BAAARV010000019.1"/>
</dbReference>
<dbReference type="Pfam" id="PF00501">
    <property type="entry name" value="AMP-binding"/>
    <property type="match status" value="1"/>
</dbReference>
<gene>
    <name evidence="2" type="ORF">GCM10010170_022540</name>
</gene>
<dbReference type="InterPro" id="IPR025110">
    <property type="entry name" value="AMP-bd_C"/>
</dbReference>
<evidence type="ECO:0000313" key="2">
    <source>
        <dbReference type="EMBL" id="GAA2339978.1"/>
    </source>
</evidence>
<dbReference type="Gene3D" id="3.40.50.980">
    <property type="match status" value="2"/>
</dbReference>
<comment type="caution">
    <text evidence="2">The sequence shown here is derived from an EMBL/GenBank/DDBJ whole genome shotgun (WGS) entry which is preliminary data.</text>
</comment>
<dbReference type="SMART" id="SM00923">
    <property type="entry name" value="MbtH"/>
    <property type="match status" value="1"/>
</dbReference>
<sequence length="652" mass="68435">MRPFEESGLYTVVHNDRGDLSVWPEPPGPPLPSGWRPVGPAAPLEDCLATIEARPPARPASPGGPARDGATLVAMFAASVTAHGPSPAVSDAGGGLTYAELDARSAALAARLVARGVEAGDRVVVHLERGVDVVVAMLGILRAGAAYVAVDTSYPAARRDLMVARSGARLALVAPGWAGTLPAGCEAWAEAWAGDAPDAPARPVGPESAACVLFTSGTSGTAKAVVLEHAGLVNFATNAALPPLGPGDRMAQVSSVSFDAFHYEVWCSLAAGAEIVVLPPLRELVLLDLQRELRRRRVTAMLAPTMAVSQVVREDREAFAPLRVLATGGDVLPVAAAHDVLGGAFSGTFVNLYGPTEATTACTAQPLAGLAADAGSVPIGRPLDGTSVHLLDAGLEPVPDGEPGELHIGGVGVARGYLDSPAVTARRFRPDPWGAPGGRMYATGDLARRRPDGALEFVGRVDDQVKIRGYRVDPGEVEQLLCRHPDVREAAVVADGTGTDKLLIAFVVPHETIVLKDLRAFAAAQVPEFMVPATFVVLGEIPANDHGKRDPERLHELVAEQRQRSDAYAEPQTATERYLASLWEELLATERVGTGDEFFALGGHSLLAFRAQRRIKRELGVELEFRDLLDNSVLGDLAKIIDARAAAGAGQD</sequence>
<dbReference type="InterPro" id="IPR009081">
    <property type="entry name" value="PP-bd_ACP"/>
</dbReference>
<dbReference type="NCBIfam" id="TIGR01733">
    <property type="entry name" value="AA-adenyl-dom"/>
    <property type="match status" value="1"/>
</dbReference>
<dbReference type="Pfam" id="PF03621">
    <property type="entry name" value="MbtH"/>
    <property type="match status" value="1"/>
</dbReference>
<dbReference type="Gene3D" id="2.30.38.10">
    <property type="entry name" value="Luciferase, Domain 3"/>
    <property type="match status" value="1"/>
</dbReference>
<dbReference type="InterPro" id="IPR020845">
    <property type="entry name" value="AMP-binding_CS"/>
</dbReference>
<protein>
    <recommendedName>
        <fullName evidence="1">Carrier domain-containing protein</fullName>
    </recommendedName>
</protein>
<dbReference type="Gene3D" id="1.10.1200.10">
    <property type="entry name" value="ACP-like"/>
    <property type="match status" value="1"/>
</dbReference>
<dbReference type="Gene3D" id="3.90.820.10">
    <property type="entry name" value="Structural Genomics, Unknown Function 30-nov-00 1gh9 Mol_id"/>
    <property type="match status" value="1"/>
</dbReference>
<dbReference type="PANTHER" id="PTHR45527">
    <property type="entry name" value="NONRIBOSOMAL PEPTIDE SYNTHETASE"/>
    <property type="match status" value="1"/>
</dbReference>
<dbReference type="InterPro" id="IPR010071">
    <property type="entry name" value="AA_adenyl_dom"/>
</dbReference>
<dbReference type="EMBL" id="BAAARV010000019">
    <property type="protein sequence ID" value="GAA2339978.1"/>
    <property type="molecule type" value="Genomic_DNA"/>
</dbReference>
<dbReference type="InterPro" id="IPR038020">
    <property type="entry name" value="MbtH-like_sf"/>
</dbReference>
<dbReference type="InterPro" id="IPR005153">
    <property type="entry name" value="MbtH-like_dom"/>
</dbReference>
<proteinExistence type="predicted"/>
<feature type="domain" description="Carrier" evidence="1">
    <location>
        <begin position="570"/>
        <end position="645"/>
    </location>
</feature>
<name>A0ABP5SVV9_9ACTN</name>
<organism evidence="2 3">
    <name type="scientific">Dactylosporangium salmoneum</name>
    <dbReference type="NCBI Taxonomy" id="53361"/>
    <lineage>
        <taxon>Bacteria</taxon>
        <taxon>Bacillati</taxon>
        <taxon>Actinomycetota</taxon>
        <taxon>Actinomycetes</taxon>
        <taxon>Micromonosporales</taxon>
        <taxon>Micromonosporaceae</taxon>
        <taxon>Dactylosporangium</taxon>
    </lineage>
</organism>
<dbReference type="SUPFAM" id="SSF160582">
    <property type="entry name" value="MbtH-like"/>
    <property type="match status" value="1"/>
</dbReference>
<dbReference type="Gene3D" id="3.30.300.30">
    <property type="match status" value="1"/>
</dbReference>